<accession>L0P2G5</accession>
<dbReference type="GO" id="GO:0019905">
    <property type="term" value="F:syntaxin binding"/>
    <property type="evidence" value="ECO:0007669"/>
    <property type="project" value="TreeGrafter"/>
</dbReference>
<comment type="similarity">
    <text evidence="2">Belongs to the SNAP family.</text>
</comment>
<dbReference type="Pfam" id="PF14938">
    <property type="entry name" value="SNAP"/>
    <property type="match status" value="1"/>
</dbReference>
<keyword evidence="5" id="KW-0653">Protein transport</keyword>
<dbReference type="GO" id="GO:0006886">
    <property type="term" value="P:intracellular protein transport"/>
    <property type="evidence" value="ECO:0007669"/>
    <property type="project" value="InterPro"/>
</dbReference>
<evidence type="ECO:0000313" key="10">
    <source>
        <dbReference type="EMBL" id="CCI55347.1"/>
    </source>
</evidence>
<dbReference type="EMBL" id="FO203439">
    <property type="protein sequence ID" value="CCI55347.1"/>
    <property type="molecule type" value="Genomic_DNA"/>
</dbReference>
<keyword evidence="3" id="KW-0813">Transport</keyword>
<comment type="subcellular location">
    <subcellularLocation>
        <location evidence="1">Membrane</location>
        <topology evidence="1">Peripheral membrane protein</topology>
    </subcellularLocation>
</comment>
<dbReference type="GO" id="GO:0005483">
    <property type="term" value="F:soluble NSF attachment protein activity"/>
    <property type="evidence" value="ECO:0007669"/>
    <property type="project" value="TreeGrafter"/>
</dbReference>
<evidence type="ECO:0000256" key="1">
    <source>
        <dbReference type="ARBA" id="ARBA00004170"/>
    </source>
</evidence>
<organism evidence="10">
    <name type="scientific">Phyllostachys edulis</name>
    <name type="common">Tortoise shell bamboo</name>
    <name type="synonym">Bambusa edulis</name>
    <dbReference type="NCBI Taxonomy" id="38705"/>
    <lineage>
        <taxon>Eukaryota</taxon>
        <taxon>Viridiplantae</taxon>
        <taxon>Streptophyta</taxon>
        <taxon>Embryophyta</taxon>
        <taxon>Tracheophyta</taxon>
        <taxon>Spermatophyta</taxon>
        <taxon>Magnoliopsida</taxon>
        <taxon>Liliopsida</taxon>
        <taxon>Poales</taxon>
        <taxon>Poaceae</taxon>
        <taxon>BOP clade</taxon>
        <taxon>Bambusoideae</taxon>
        <taxon>Arundinarodae</taxon>
        <taxon>Arundinarieae</taxon>
        <taxon>Arundinariinae</taxon>
        <taxon>Phyllostachys</taxon>
    </lineage>
</organism>
<keyword evidence="6" id="KW-0472">Membrane</keyword>
<reference evidence="10" key="1">
    <citation type="submission" date="2012-05" db="EMBL/GenBank/DDBJ databases">
        <authorList>
            <person name="Han B."/>
            <person name="Lu Y."/>
            <person name="Feng Q."/>
            <person name="Zhao Q."/>
            <person name="Lu T.T."/>
            <person name="Li Y."/>
            <person name="Liu K.Y."/>
            <person name="Huang X.H."/>
            <person name="Fan D.L."/>
            <person name="Weng Q.J."/>
            <person name="Zhang L."/>
            <person name="Lu Y.Q."/>
            <person name="Guo Y.L."/>
            <person name="Li W.J."/>
            <person name="Zhou C.C."/>
            <person name="Lu H.Y."/>
            <person name="Huang T."/>
            <person name="Zhu C.R."/>
            <person name="Zhao Y."/>
            <person name="Hu T."/>
            <person name="Yao N."/>
        </authorList>
    </citation>
    <scope>NUCLEOTIDE SEQUENCE</scope>
</reference>
<keyword evidence="4" id="KW-0931">ER-Golgi transport</keyword>
<dbReference type="GO" id="GO:0005774">
    <property type="term" value="C:vacuolar membrane"/>
    <property type="evidence" value="ECO:0007669"/>
    <property type="project" value="TreeGrafter"/>
</dbReference>
<dbReference type="Gene3D" id="1.25.40.10">
    <property type="entry name" value="Tetratricopeptide repeat domain"/>
    <property type="match status" value="1"/>
</dbReference>
<feature type="region of interest" description="Disordered" evidence="9">
    <location>
        <begin position="1"/>
        <end position="91"/>
    </location>
</feature>
<evidence type="ECO:0000256" key="9">
    <source>
        <dbReference type="SAM" id="MobiDB-lite"/>
    </source>
</evidence>
<evidence type="ECO:0000256" key="4">
    <source>
        <dbReference type="ARBA" id="ARBA00022892"/>
    </source>
</evidence>
<protein>
    <recommendedName>
        <fullName evidence="7">Gamma-soluble NSF attachment protein</fullName>
    </recommendedName>
    <alternativeName>
        <fullName evidence="8">N-ethylmaleimide-sensitive factor attachment protein gamma</fullName>
    </alternativeName>
</protein>
<dbReference type="AlphaFoldDB" id="L0P2G5"/>
<evidence type="ECO:0000256" key="7">
    <source>
        <dbReference type="ARBA" id="ARBA00040047"/>
    </source>
</evidence>
<feature type="compositionally biased region" description="Low complexity" evidence="9">
    <location>
        <begin position="41"/>
        <end position="52"/>
    </location>
</feature>
<dbReference type="PANTHER" id="PTHR13768:SF2">
    <property type="entry name" value="GAMMA-SOLUBLE NSF ATTACHMENT PROTEIN"/>
    <property type="match status" value="1"/>
</dbReference>
<feature type="compositionally biased region" description="Polar residues" evidence="9">
    <location>
        <begin position="1"/>
        <end position="20"/>
    </location>
</feature>
<evidence type="ECO:0000256" key="2">
    <source>
        <dbReference type="ARBA" id="ARBA00010050"/>
    </source>
</evidence>
<dbReference type="GO" id="GO:0031201">
    <property type="term" value="C:SNARE complex"/>
    <property type="evidence" value="ECO:0007669"/>
    <property type="project" value="TreeGrafter"/>
</dbReference>
<gene>
    <name evidence="10" type="primary">PH01B019A14.16</name>
</gene>
<proteinExistence type="inferred from homology"/>
<dbReference type="GO" id="GO:0016192">
    <property type="term" value="P:vesicle-mediated transport"/>
    <property type="evidence" value="ECO:0007669"/>
    <property type="project" value="UniProtKB-KW"/>
</dbReference>
<dbReference type="SUPFAM" id="SSF48452">
    <property type="entry name" value="TPR-like"/>
    <property type="match status" value="1"/>
</dbReference>
<evidence type="ECO:0000256" key="6">
    <source>
        <dbReference type="ARBA" id="ARBA00023136"/>
    </source>
</evidence>
<dbReference type="PANTHER" id="PTHR13768">
    <property type="entry name" value="SOLUBLE NSF ATTACHMENT PROTEIN SNAP"/>
    <property type="match status" value="1"/>
</dbReference>
<evidence type="ECO:0000256" key="3">
    <source>
        <dbReference type="ARBA" id="ARBA00022448"/>
    </source>
</evidence>
<dbReference type="InterPro" id="IPR011990">
    <property type="entry name" value="TPR-like_helical_dom_sf"/>
</dbReference>
<sequence>MTNDVLIKNSATASSSTESGITRGDEMDSSRCTNLGEDPDSPSSSSEGQLSSTVRLDTAQKTRENLGGAAEKKRRCRGGLRMASSSSDPEKLMAKADKLKKASNNKTELYKVECRLEECYLLFHRPWDAAKHMESAGALAKELGRWNEVSDFYHRASELYRECGRPQPASDALAKGASALEDKAPEEAIKMYDEACSVLEEDGKEQMAFDLYRAAASLYVKLEKYADAAAFFLRLGAAADKCNAINSQCKGYLSAIIIYLYAHDFQQAQKCYNDCSEVQAFLNSDQNRCAMKLLSAYEEGDAEEIKRAAQSSAVNHLDHVVIRLARKLPTGDLQAIKKELAADDGEDSLDENDLT</sequence>
<evidence type="ECO:0000256" key="5">
    <source>
        <dbReference type="ARBA" id="ARBA00022927"/>
    </source>
</evidence>
<dbReference type="InterPro" id="IPR000744">
    <property type="entry name" value="NSF_attach"/>
</dbReference>
<name>L0P2G5_PHYED</name>
<evidence type="ECO:0000256" key="8">
    <source>
        <dbReference type="ARBA" id="ARBA00042485"/>
    </source>
</evidence>